<dbReference type="Proteomes" id="UP001214638">
    <property type="component" value="Unassembled WGS sequence"/>
</dbReference>
<feature type="domain" description="Nuclear pore localisation protein NPL4 C-terminal" evidence="2">
    <location>
        <begin position="213"/>
        <end position="414"/>
    </location>
</feature>
<evidence type="ECO:0000313" key="5">
    <source>
        <dbReference type="Proteomes" id="UP001214638"/>
    </source>
</evidence>
<dbReference type="GO" id="GO:0006511">
    <property type="term" value="P:ubiquitin-dependent protein catabolic process"/>
    <property type="evidence" value="ECO:0007669"/>
    <property type="project" value="InterPro"/>
</dbReference>
<evidence type="ECO:0000256" key="1">
    <source>
        <dbReference type="SAM" id="MobiDB-lite"/>
    </source>
</evidence>
<dbReference type="GeneID" id="94337514"/>
<dbReference type="EMBL" id="JALLKP010000004">
    <property type="protein sequence ID" value="KAK2195541.1"/>
    <property type="molecule type" value="Genomic_DNA"/>
</dbReference>
<protein>
    <submittedName>
        <fullName evidence="4">Bifunctional Nuclear protein localization protein 4/Nuclear pore localization protein Npl4</fullName>
    </submittedName>
</protein>
<feature type="region of interest" description="Disordered" evidence="1">
    <location>
        <begin position="94"/>
        <end position="134"/>
    </location>
</feature>
<comment type="caution">
    <text evidence="4">The sequence shown here is derived from an EMBL/GenBank/DDBJ whole genome shotgun (WGS) entry which is preliminary data.</text>
</comment>
<dbReference type="InterPro" id="IPR024682">
    <property type="entry name" value="Npl4_Ub-like_dom"/>
</dbReference>
<name>A0AAD9PIP8_9APIC</name>
<dbReference type="Pfam" id="PF05021">
    <property type="entry name" value="NPL4"/>
    <property type="match status" value="1"/>
</dbReference>
<dbReference type="InterPro" id="IPR007717">
    <property type="entry name" value="NPL4_C"/>
</dbReference>
<evidence type="ECO:0000259" key="2">
    <source>
        <dbReference type="Pfam" id="PF05021"/>
    </source>
</evidence>
<dbReference type="KEGG" id="bdw:94337514"/>
<dbReference type="CDD" id="cd08061">
    <property type="entry name" value="MPN_NPL4"/>
    <property type="match status" value="1"/>
</dbReference>
<sequence length="446" mass="50423">MSLSTIVVRVQSSIGISRITLNKNGSLGDLKRELSKRIQIDGESNVKLVNDDTDAEIIGEDSDLLHSLNITHGTCLRLENSPIGPGGSIGVLRYVNVPDPNVDKNKEPSKEDDGDSKNPTTSSQAEPQQSKEPKFKSFDSWLKDNGYNLGELPLRQSYKRVIVEKGKMIKVPLGITIKHQPYRHVDHLEMMAVDNIQDFANYWMNDLEMEQRRAGWLYGYYVEDSHYPLGIRAVCEAIYEPPQVSDACDVKFLEDDFLQTVDTIAERLGLERIGHLFTHLPRDQYLSPQDIIDCAKIQLERARNCHYTGYPVSTHVTCTLHIGNDGKPCLNAFMVSDVAMVLLRDGLIDDQQPGLEVQVAKPRHKSELLPRIFVPGKETESIDPDWFVVRVNESAPIKKCSIFKHFDFPRMNRGKNQIGPVEVGKYFAQKLMSFTNSGYIDADPRH</sequence>
<gene>
    <name evidence="4" type="ORF">BdWA1_003217</name>
</gene>
<dbReference type="GO" id="GO:0005634">
    <property type="term" value="C:nucleus"/>
    <property type="evidence" value="ECO:0007669"/>
    <property type="project" value="TreeGrafter"/>
</dbReference>
<accession>A0AAD9PIP8</accession>
<keyword evidence="5" id="KW-1185">Reference proteome</keyword>
<dbReference type="GO" id="GO:0043130">
    <property type="term" value="F:ubiquitin binding"/>
    <property type="evidence" value="ECO:0007669"/>
    <property type="project" value="TreeGrafter"/>
</dbReference>
<dbReference type="GO" id="GO:0031625">
    <property type="term" value="F:ubiquitin protein ligase binding"/>
    <property type="evidence" value="ECO:0007669"/>
    <property type="project" value="TreeGrafter"/>
</dbReference>
<reference evidence="4" key="1">
    <citation type="journal article" date="2023" name="Nat. Microbiol.">
        <title>Babesia duncani multi-omics identifies virulence factors and drug targets.</title>
        <authorList>
            <person name="Singh P."/>
            <person name="Lonardi S."/>
            <person name="Liang Q."/>
            <person name="Vydyam P."/>
            <person name="Khabirova E."/>
            <person name="Fang T."/>
            <person name="Gihaz S."/>
            <person name="Thekkiniath J."/>
            <person name="Munshi M."/>
            <person name="Abel S."/>
            <person name="Ciampossin L."/>
            <person name="Batugedara G."/>
            <person name="Gupta M."/>
            <person name="Lu X.M."/>
            <person name="Lenz T."/>
            <person name="Chakravarty S."/>
            <person name="Cornillot E."/>
            <person name="Hu Y."/>
            <person name="Ma W."/>
            <person name="Gonzalez L.M."/>
            <person name="Sanchez S."/>
            <person name="Estrada K."/>
            <person name="Sanchez-Flores A."/>
            <person name="Montero E."/>
            <person name="Harb O.S."/>
            <person name="Le Roch K.G."/>
            <person name="Mamoun C.B."/>
        </authorList>
    </citation>
    <scope>NUCLEOTIDE SEQUENCE</scope>
    <source>
        <strain evidence="4">WA1</strain>
    </source>
</reference>
<dbReference type="RefSeq" id="XP_067802384.1">
    <property type="nucleotide sequence ID" value="XM_067948233.1"/>
</dbReference>
<evidence type="ECO:0000259" key="3">
    <source>
        <dbReference type="Pfam" id="PF11543"/>
    </source>
</evidence>
<dbReference type="AlphaFoldDB" id="A0AAD9PIP8"/>
<dbReference type="Pfam" id="PF11543">
    <property type="entry name" value="UN_NPL4"/>
    <property type="match status" value="1"/>
</dbReference>
<proteinExistence type="predicted"/>
<evidence type="ECO:0000313" key="4">
    <source>
        <dbReference type="EMBL" id="KAK2195541.1"/>
    </source>
</evidence>
<dbReference type="InterPro" id="IPR016563">
    <property type="entry name" value="Npl4"/>
</dbReference>
<dbReference type="Gene3D" id="3.10.20.90">
    <property type="entry name" value="Phosphatidylinositol 3-kinase Catalytic Subunit, Chain A, domain 1"/>
    <property type="match status" value="1"/>
</dbReference>
<feature type="compositionally biased region" description="Basic and acidic residues" evidence="1">
    <location>
        <begin position="101"/>
        <end position="111"/>
    </location>
</feature>
<organism evidence="4 5">
    <name type="scientific">Babesia duncani</name>
    <dbReference type="NCBI Taxonomy" id="323732"/>
    <lineage>
        <taxon>Eukaryota</taxon>
        <taxon>Sar</taxon>
        <taxon>Alveolata</taxon>
        <taxon>Apicomplexa</taxon>
        <taxon>Aconoidasida</taxon>
        <taxon>Piroplasmida</taxon>
        <taxon>Babesiidae</taxon>
        <taxon>Babesia</taxon>
    </lineage>
</organism>
<feature type="compositionally biased region" description="Polar residues" evidence="1">
    <location>
        <begin position="117"/>
        <end position="128"/>
    </location>
</feature>
<feature type="domain" description="Nuclear pore localisation protein Npl4 ubiquitin-like" evidence="3">
    <location>
        <begin position="5"/>
        <end position="80"/>
    </location>
</feature>
<dbReference type="PANTHER" id="PTHR12710">
    <property type="entry name" value="NUCLEAR PROTEIN LOCALIZATION 4"/>
    <property type="match status" value="1"/>
</dbReference>
<dbReference type="PANTHER" id="PTHR12710:SF0">
    <property type="entry name" value="NUCLEAR PROTEIN LOCALIZATION PROTEIN 4 HOMOLOG"/>
    <property type="match status" value="1"/>
</dbReference>